<keyword evidence="3" id="KW-0808">Transferase</keyword>
<evidence type="ECO:0000256" key="5">
    <source>
        <dbReference type="ARBA" id="ARBA00022777"/>
    </source>
</evidence>
<evidence type="ECO:0000259" key="9">
    <source>
        <dbReference type="PROSITE" id="PS50011"/>
    </source>
</evidence>
<dbReference type="Pfam" id="PF00069">
    <property type="entry name" value="Pkinase"/>
    <property type="match status" value="1"/>
</dbReference>
<keyword evidence="2" id="KW-0723">Serine/threonine-protein kinase</keyword>
<dbReference type="CDD" id="cd14014">
    <property type="entry name" value="STKc_PknB_like"/>
    <property type="match status" value="1"/>
</dbReference>
<organism evidence="10 11">
    <name type="scientific">Goodfellowiella coeruleoviolacea</name>
    <dbReference type="NCBI Taxonomy" id="334858"/>
    <lineage>
        <taxon>Bacteria</taxon>
        <taxon>Bacillati</taxon>
        <taxon>Actinomycetota</taxon>
        <taxon>Actinomycetes</taxon>
        <taxon>Pseudonocardiales</taxon>
        <taxon>Pseudonocardiaceae</taxon>
        <taxon>Goodfellowiella</taxon>
    </lineage>
</organism>
<feature type="region of interest" description="Disordered" evidence="7">
    <location>
        <begin position="271"/>
        <end position="308"/>
    </location>
</feature>
<feature type="compositionally biased region" description="Low complexity" evidence="7">
    <location>
        <begin position="379"/>
        <end position="392"/>
    </location>
</feature>
<dbReference type="InterPro" id="IPR000719">
    <property type="entry name" value="Prot_kinase_dom"/>
</dbReference>
<protein>
    <recommendedName>
        <fullName evidence="1">non-specific serine/threonine protein kinase</fullName>
        <ecNumber evidence="1">2.7.11.1</ecNumber>
    </recommendedName>
</protein>
<dbReference type="EC" id="2.7.11.1" evidence="1"/>
<evidence type="ECO:0000256" key="2">
    <source>
        <dbReference type="ARBA" id="ARBA00022527"/>
    </source>
</evidence>
<feature type="transmembrane region" description="Helical" evidence="8">
    <location>
        <begin position="319"/>
        <end position="341"/>
    </location>
</feature>
<dbReference type="InterPro" id="IPR011009">
    <property type="entry name" value="Kinase-like_dom_sf"/>
</dbReference>
<keyword evidence="8" id="KW-0472">Membrane</keyword>
<gene>
    <name evidence="10" type="ORF">LX83_003425</name>
</gene>
<dbReference type="Proteomes" id="UP001206128">
    <property type="component" value="Unassembled WGS sequence"/>
</dbReference>
<evidence type="ECO:0000256" key="4">
    <source>
        <dbReference type="ARBA" id="ARBA00022741"/>
    </source>
</evidence>
<feature type="compositionally biased region" description="Pro residues" evidence="7">
    <location>
        <begin position="285"/>
        <end position="302"/>
    </location>
</feature>
<evidence type="ECO:0000313" key="11">
    <source>
        <dbReference type="Proteomes" id="UP001206128"/>
    </source>
</evidence>
<proteinExistence type="predicted"/>
<dbReference type="InterPro" id="IPR008271">
    <property type="entry name" value="Ser/Thr_kinase_AS"/>
</dbReference>
<keyword evidence="8" id="KW-0812">Transmembrane</keyword>
<dbReference type="PANTHER" id="PTHR43289:SF6">
    <property type="entry name" value="SERINE_THREONINE-PROTEIN KINASE NEKL-3"/>
    <property type="match status" value="1"/>
</dbReference>
<dbReference type="PROSITE" id="PS50011">
    <property type="entry name" value="PROTEIN_KINASE_DOM"/>
    <property type="match status" value="1"/>
</dbReference>
<dbReference type="GO" id="GO:0004674">
    <property type="term" value="F:protein serine/threonine kinase activity"/>
    <property type="evidence" value="ECO:0007669"/>
    <property type="project" value="UniProtKB-KW"/>
</dbReference>
<feature type="domain" description="Protein kinase" evidence="9">
    <location>
        <begin position="1"/>
        <end position="248"/>
    </location>
</feature>
<evidence type="ECO:0000256" key="3">
    <source>
        <dbReference type="ARBA" id="ARBA00022679"/>
    </source>
</evidence>
<name>A0AAE3GFR3_9PSEU</name>
<reference evidence="10" key="1">
    <citation type="submission" date="2022-06" db="EMBL/GenBank/DDBJ databases">
        <title>Genomic Encyclopedia of Archaeal and Bacterial Type Strains, Phase II (KMG-II): from individual species to whole genera.</title>
        <authorList>
            <person name="Goeker M."/>
        </authorList>
    </citation>
    <scope>NUCLEOTIDE SEQUENCE</scope>
    <source>
        <strain evidence="10">DSM 43935</strain>
    </source>
</reference>
<accession>A0AAE3GFR3</accession>
<comment type="caution">
    <text evidence="10">The sequence shown here is derived from an EMBL/GenBank/DDBJ whole genome shotgun (WGS) entry which is preliminary data.</text>
</comment>
<keyword evidence="5 10" id="KW-0418">Kinase</keyword>
<dbReference type="AlphaFoldDB" id="A0AAE3GFR3"/>
<evidence type="ECO:0000256" key="6">
    <source>
        <dbReference type="ARBA" id="ARBA00022840"/>
    </source>
</evidence>
<feature type="region of interest" description="Disordered" evidence="7">
    <location>
        <begin position="366"/>
        <end position="394"/>
    </location>
</feature>
<keyword evidence="11" id="KW-1185">Reference proteome</keyword>
<evidence type="ECO:0000313" key="10">
    <source>
        <dbReference type="EMBL" id="MCP2166557.1"/>
    </source>
</evidence>
<sequence>MGVVWQARDERLHRVVAIKQLLLRPDLDGAMTETARRRAMREARIAARLQHPNAVAVFDVAEHNGDPCLVLEYVAARGLDRIIAERGSLPPQEVAAIGGQVASALAAAHAVGIVHRDVKPGNILVDEAGIAKITDFGISRAVGDGTVTDTGRLAGTPAYLSPEVARGQDTTPAADVFSLGATLYHAVEGEPPFGLKHNPLALLHAAAAGKVKPPKKAGPLTDLLMSLLQSDPEERPTMEQATVGLTALAAGKLAPIAASLTPARGIPVIRDDEDDTAADGDTPVVVPPTPTSVDLSPPPTDPPAEQREVVRTSKFKRPFVVVVVVVLVAAVVTVVVVFQYLNSTTDNSANGLPTSGAVTTVTETQKVEVTASNPPPQSPQSHPGGEGSPSEPVTDFRTAGQLVVDYYNNPTGSWGLLSPKAQESFGGVAGFQQYWSAFRNSWPKSANASHNADGSATVSVGVTRVPKDGAQQQEQRVNIRVINQGGTYLIDQVAM</sequence>
<evidence type="ECO:0000256" key="7">
    <source>
        <dbReference type="SAM" id="MobiDB-lite"/>
    </source>
</evidence>
<dbReference type="SUPFAM" id="SSF56112">
    <property type="entry name" value="Protein kinase-like (PK-like)"/>
    <property type="match status" value="1"/>
</dbReference>
<dbReference type="Gene3D" id="1.10.510.10">
    <property type="entry name" value="Transferase(Phosphotransferase) domain 1"/>
    <property type="match status" value="1"/>
</dbReference>
<evidence type="ECO:0000256" key="1">
    <source>
        <dbReference type="ARBA" id="ARBA00012513"/>
    </source>
</evidence>
<keyword evidence="4" id="KW-0547">Nucleotide-binding</keyword>
<dbReference type="PROSITE" id="PS00108">
    <property type="entry name" value="PROTEIN_KINASE_ST"/>
    <property type="match status" value="1"/>
</dbReference>
<dbReference type="GO" id="GO:0005524">
    <property type="term" value="F:ATP binding"/>
    <property type="evidence" value="ECO:0007669"/>
    <property type="project" value="UniProtKB-KW"/>
</dbReference>
<keyword evidence="8" id="KW-1133">Transmembrane helix</keyword>
<dbReference type="SMART" id="SM00220">
    <property type="entry name" value="S_TKc"/>
    <property type="match status" value="1"/>
</dbReference>
<keyword evidence="6" id="KW-0067">ATP-binding</keyword>
<dbReference type="EMBL" id="JAMTCK010000007">
    <property type="protein sequence ID" value="MCP2166557.1"/>
    <property type="molecule type" value="Genomic_DNA"/>
</dbReference>
<dbReference type="PANTHER" id="PTHR43289">
    <property type="entry name" value="MITOGEN-ACTIVATED PROTEIN KINASE KINASE KINASE 20-RELATED"/>
    <property type="match status" value="1"/>
</dbReference>
<evidence type="ECO:0000256" key="8">
    <source>
        <dbReference type="SAM" id="Phobius"/>
    </source>
</evidence>